<comment type="subcellular location">
    <subcellularLocation>
        <location evidence="1">Membrane</location>
        <topology evidence="1">Multi-pass membrane protein</topology>
    </subcellularLocation>
</comment>
<evidence type="ECO:0000256" key="3">
    <source>
        <dbReference type="ARBA" id="ARBA00022692"/>
    </source>
</evidence>
<evidence type="ECO:0000256" key="5">
    <source>
        <dbReference type="ARBA" id="ARBA00023136"/>
    </source>
</evidence>
<dbReference type="PATRIC" id="fig|1423810.4.peg.493"/>
<evidence type="ECO:0000256" key="6">
    <source>
        <dbReference type="SAM" id="Phobius"/>
    </source>
</evidence>
<accession>A0A0R2C8K2</accession>
<dbReference type="InterPro" id="IPR005496">
    <property type="entry name" value="Integral_membrane_TerC"/>
</dbReference>
<dbReference type="Pfam" id="PF03741">
    <property type="entry name" value="TerC"/>
    <property type="match status" value="1"/>
</dbReference>
<dbReference type="STRING" id="1423810.FD19_GL000482"/>
<reference evidence="7 8" key="1">
    <citation type="journal article" date="2015" name="Genome Announc.">
        <title>Expanding the biotechnology potential of lactobacilli through comparative genomics of 213 strains and associated genera.</title>
        <authorList>
            <person name="Sun Z."/>
            <person name="Harris H.M."/>
            <person name="McCann A."/>
            <person name="Guo C."/>
            <person name="Argimon S."/>
            <person name="Zhang W."/>
            <person name="Yang X."/>
            <person name="Jeffery I.B."/>
            <person name="Cooney J.C."/>
            <person name="Kagawa T.F."/>
            <person name="Liu W."/>
            <person name="Song Y."/>
            <person name="Salvetti E."/>
            <person name="Wrobel A."/>
            <person name="Rasinkangas P."/>
            <person name="Parkhill J."/>
            <person name="Rea M.C."/>
            <person name="O'Sullivan O."/>
            <person name="Ritari J."/>
            <person name="Douillard F.P."/>
            <person name="Paul Ross R."/>
            <person name="Yang R."/>
            <person name="Briner A.E."/>
            <person name="Felis G.E."/>
            <person name="de Vos W.M."/>
            <person name="Barrangou R."/>
            <person name="Klaenhammer T.R."/>
            <person name="Caufield P.W."/>
            <person name="Cui Y."/>
            <person name="Zhang H."/>
            <person name="O'Toole P.W."/>
        </authorList>
    </citation>
    <scope>NUCLEOTIDE SEQUENCE [LARGE SCALE GENOMIC DNA]</scope>
    <source>
        <strain evidence="7 8">DSM 22698</strain>
    </source>
</reference>
<dbReference type="NCBIfam" id="TIGR03716">
    <property type="entry name" value="R_switched_YkoY"/>
    <property type="match status" value="1"/>
</dbReference>
<feature type="transmembrane region" description="Helical" evidence="6">
    <location>
        <begin position="65"/>
        <end position="84"/>
    </location>
</feature>
<protein>
    <submittedName>
        <fullName evidence="7">Uncharacterized protein</fullName>
    </submittedName>
</protein>
<keyword evidence="8" id="KW-1185">Reference proteome</keyword>
<keyword evidence="3 6" id="KW-0812">Transmembrane</keyword>
<dbReference type="PANTHER" id="PTHR30238:SF6">
    <property type="entry name" value="TERC-LIKE PROTEIN"/>
    <property type="match status" value="1"/>
</dbReference>
<dbReference type="PANTHER" id="PTHR30238">
    <property type="entry name" value="MEMBRANE BOUND PREDICTED REDOX MODULATOR"/>
    <property type="match status" value="1"/>
</dbReference>
<organism evidence="7 8">
    <name type="scientific">Lacticaseibacillus thailandensis DSM 22698 = JCM 13996</name>
    <dbReference type="NCBI Taxonomy" id="1423810"/>
    <lineage>
        <taxon>Bacteria</taxon>
        <taxon>Bacillati</taxon>
        <taxon>Bacillota</taxon>
        <taxon>Bacilli</taxon>
        <taxon>Lactobacillales</taxon>
        <taxon>Lactobacillaceae</taxon>
        <taxon>Lacticaseibacillus</taxon>
    </lineage>
</organism>
<feature type="transmembrane region" description="Helical" evidence="6">
    <location>
        <begin position="90"/>
        <end position="110"/>
    </location>
</feature>
<proteinExistence type="inferred from homology"/>
<feature type="transmembrane region" description="Helical" evidence="6">
    <location>
        <begin position="190"/>
        <end position="207"/>
    </location>
</feature>
<dbReference type="EMBL" id="AYZK01000001">
    <property type="protein sequence ID" value="KRM88191.1"/>
    <property type="molecule type" value="Genomic_DNA"/>
</dbReference>
<evidence type="ECO:0000256" key="4">
    <source>
        <dbReference type="ARBA" id="ARBA00022989"/>
    </source>
</evidence>
<evidence type="ECO:0000256" key="2">
    <source>
        <dbReference type="ARBA" id="ARBA00007511"/>
    </source>
</evidence>
<keyword evidence="4 6" id="KW-1133">Transmembrane helix</keyword>
<dbReference type="Proteomes" id="UP000051789">
    <property type="component" value="Unassembled WGS sequence"/>
</dbReference>
<evidence type="ECO:0000313" key="7">
    <source>
        <dbReference type="EMBL" id="KRM88191.1"/>
    </source>
</evidence>
<sequence length="246" mass="27584">MMQLIQKLYGPFFAAGDWHAAILTGSGLLTILMLAVMECLLSVDNAVVLAAQTQGLHNQSLEKKALIYGLWGAYLFRFIAIGMGTYLMRFWGIKALGAAYLLYMSVHFFYQQHHPSSEATATKPRKRRSFWGTVLTVELMDIVFSVDSILTALAIDSNPVIVLLGGCIGILAMRFVAQLMITLIARIPELLYMAYVLIAVIAVKLFLSLPQINIEIPNVLFSIFVLLAFVVTILWHQRTQKRKHIH</sequence>
<dbReference type="InterPro" id="IPR022493">
    <property type="entry name" value="CHP03716_TM_YkoY"/>
</dbReference>
<evidence type="ECO:0000313" key="8">
    <source>
        <dbReference type="Proteomes" id="UP000051789"/>
    </source>
</evidence>
<feature type="transmembrane region" description="Helical" evidence="6">
    <location>
        <begin position="161"/>
        <end position="183"/>
    </location>
</feature>
<feature type="transmembrane region" description="Helical" evidence="6">
    <location>
        <begin position="219"/>
        <end position="236"/>
    </location>
</feature>
<feature type="transmembrane region" description="Helical" evidence="6">
    <location>
        <begin position="20"/>
        <end position="44"/>
    </location>
</feature>
<dbReference type="GO" id="GO:0016020">
    <property type="term" value="C:membrane"/>
    <property type="evidence" value="ECO:0007669"/>
    <property type="project" value="UniProtKB-SubCell"/>
</dbReference>
<name>A0A0R2C8K2_9LACO</name>
<dbReference type="AlphaFoldDB" id="A0A0R2C8K2"/>
<comment type="caution">
    <text evidence="7">The sequence shown here is derived from an EMBL/GenBank/DDBJ whole genome shotgun (WGS) entry which is preliminary data.</text>
</comment>
<feature type="transmembrane region" description="Helical" evidence="6">
    <location>
        <begin position="130"/>
        <end position="155"/>
    </location>
</feature>
<comment type="similarity">
    <text evidence="2">Belongs to the TerC family.</text>
</comment>
<evidence type="ECO:0000256" key="1">
    <source>
        <dbReference type="ARBA" id="ARBA00004141"/>
    </source>
</evidence>
<keyword evidence="5 6" id="KW-0472">Membrane</keyword>
<gene>
    <name evidence="7" type="ORF">FD19_GL000482</name>
</gene>